<dbReference type="Proteomes" id="UP000693970">
    <property type="component" value="Unassembled WGS sequence"/>
</dbReference>
<comment type="subcellular location">
    <subcellularLocation>
        <location evidence="1">Membrane</location>
        <topology evidence="1">Multi-pass membrane protein</topology>
    </subcellularLocation>
</comment>
<dbReference type="AlphaFoldDB" id="A0A9K3L0Y2"/>
<feature type="transmembrane region" description="Helical" evidence="6">
    <location>
        <begin position="325"/>
        <end position="344"/>
    </location>
</feature>
<dbReference type="OrthoDB" id="46045at2759"/>
<evidence type="ECO:0000256" key="6">
    <source>
        <dbReference type="RuleBase" id="RU363053"/>
    </source>
</evidence>
<sequence>MMKHHPAFRFLVGGSLLVVLLMFQGLPIVLAFAQRPTARYPKTRQVTTVLNQSSRSLFSRSQTFPKDEKQFQDVREARKNQEQQQRAVDMAKQDSKGHWWDKNSLLIPMENNIQLLRHLPVSLLDRGTAVTATAAGFFALLALCGLLKTGRLTTIFRHTLWWMEYMFTSYKSLLLNNPLSTKVGTGAVLAVLGDALAQSLTNGAKTYDKRRAASFAAFDACYRVFQHHMFPAVIALCQGNVLASFGIMPSIGAAMERTMVYQLLVVPLIYYPVFFAFTGFIQGLNFQQTIERFKTSYFRCWRRNLTFWIPTQMVLFGAINEHFQIPFACVMGVLWSMILSLTAGKTK</sequence>
<evidence type="ECO:0000256" key="3">
    <source>
        <dbReference type="ARBA" id="ARBA00022692"/>
    </source>
</evidence>
<keyword evidence="3 6" id="KW-0812">Transmembrane</keyword>
<dbReference type="PANTHER" id="PTHR11266:SF17">
    <property type="entry name" value="PROTEIN MPV17"/>
    <property type="match status" value="1"/>
</dbReference>
<evidence type="ECO:0000256" key="2">
    <source>
        <dbReference type="ARBA" id="ARBA00006824"/>
    </source>
</evidence>
<evidence type="ECO:0000313" key="7">
    <source>
        <dbReference type="EMBL" id="KAG7353109.1"/>
    </source>
</evidence>
<dbReference type="PANTHER" id="PTHR11266">
    <property type="entry name" value="PEROXISOMAL MEMBRANE PROTEIN 2, PXMP2 MPV17"/>
    <property type="match status" value="1"/>
</dbReference>
<keyword evidence="5 6" id="KW-0472">Membrane</keyword>
<dbReference type="GO" id="GO:0005737">
    <property type="term" value="C:cytoplasm"/>
    <property type="evidence" value="ECO:0007669"/>
    <property type="project" value="TreeGrafter"/>
</dbReference>
<name>A0A9K3L0Y2_9STRA</name>
<reference evidence="7" key="1">
    <citation type="journal article" date="2021" name="Sci. Rep.">
        <title>Diploid genomic architecture of Nitzschia inconspicua, an elite biomass production diatom.</title>
        <authorList>
            <person name="Oliver A."/>
            <person name="Podell S."/>
            <person name="Pinowska A."/>
            <person name="Traller J.C."/>
            <person name="Smith S.R."/>
            <person name="McClure R."/>
            <person name="Beliaev A."/>
            <person name="Bohutskyi P."/>
            <person name="Hill E.A."/>
            <person name="Rabines A."/>
            <person name="Zheng H."/>
            <person name="Allen L.Z."/>
            <person name="Kuo A."/>
            <person name="Grigoriev I.V."/>
            <person name="Allen A.E."/>
            <person name="Hazlebeck D."/>
            <person name="Allen E.E."/>
        </authorList>
    </citation>
    <scope>NUCLEOTIDE SEQUENCE</scope>
    <source>
        <strain evidence="7">Hildebrandi</strain>
    </source>
</reference>
<dbReference type="InterPro" id="IPR007248">
    <property type="entry name" value="Mpv17_PMP22"/>
</dbReference>
<feature type="transmembrane region" description="Helical" evidence="6">
    <location>
        <begin position="260"/>
        <end position="281"/>
    </location>
</feature>
<dbReference type="EMBL" id="JAGRRH010000017">
    <property type="protein sequence ID" value="KAG7353109.1"/>
    <property type="molecule type" value="Genomic_DNA"/>
</dbReference>
<comment type="similarity">
    <text evidence="2 6">Belongs to the peroxisomal membrane protein PXMP2/4 family.</text>
</comment>
<keyword evidence="8" id="KW-1185">Reference proteome</keyword>
<gene>
    <name evidence="7" type="ORF">IV203_009157</name>
</gene>
<evidence type="ECO:0000256" key="5">
    <source>
        <dbReference type="ARBA" id="ARBA00023136"/>
    </source>
</evidence>
<evidence type="ECO:0000256" key="1">
    <source>
        <dbReference type="ARBA" id="ARBA00004141"/>
    </source>
</evidence>
<organism evidence="7 8">
    <name type="scientific">Nitzschia inconspicua</name>
    <dbReference type="NCBI Taxonomy" id="303405"/>
    <lineage>
        <taxon>Eukaryota</taxon>
        <taxon>Sar</taxon>
        <taxon>Stramenopiles</taxon>
        <taxon>Ochrophyta</taxon>
        <taxon>Bacillariophyta</taxon>
        <taxon>Bacillariophyceae</taxon>
        <taxon>Bacillariophycidae</taxon>
        <taxon>Bacillariales</taxon>
        <taxon>Bacillariaceae</taxon>
        <taxon>Nitzschia</taxon>
    </lineage>
</organism>
<protein>
    <submittedName>
        <fullName evidence="7">Mpv17 / PMP22 family protein</fullName>
    </submittedName>
</protein>
<feature type="transmembrane region" description="Helical" evidence="6">
    <location>
        <begin position="129"/>
        <end position="147"/>
    </location>
</feature>
<evidence type="ECO:0000256" key="4">
    <source>
        <dbReference type="ARBA" id="ARBA00022989"/>
    </source>
</evidence>
<accession>A0A9K3L0Y2</accession>
<comment type="caution">
    <text evidence="7">The sequence shown here is derived from an EMBL/GenBank/DDBJ whole genome shotgun (WGS) entry which is preliminary data.</text>
</comment>
<dbReference type="Pfam" id="PF04117">
    <property type="entry name" value="Mpv17_PMP22"/>
    <property type="match status" value="1"/>
</dbReference>
<dbReference type="GO" id="GO:0016020">
    <property type="term" value="C:membrane"/>
    <property type="evidence" value="ECO:0007669"/>
    <property type="project" value="UniProtKB-SubCell"/>
</dbReference>
<keyword evidence="4 6" id="KW-1133">Transmembrane helix</keyword>
<proteinExistence type="inferred from homology"/>
<feature type="transmembrane region" description="Helical" evidence="6">
    <location>
        <begin position="232"/>
        <end position="254"/>
    </location>
</feature>
<evidence type="ECO:0000313" key="8">
    <source>
        <dbReference type="Proteomes" id="UP000693970"/>
    </source>
</evidence>
<reference evidence="7" key="2">
    <citation type="submission" date="2021-04" db="EMBL/GenBank/DDBJ databases">
        <authorList>
            <person name="Podell S."/>
        </authorList>
    </citation>
    <scope>NUCLEOTIDE SEQUENCE</scope>
    <source>
        <strain evidence="7">Hildebrandi</strain>
    </source>
</reference>